<reference evidence="2 3" key="1">
    <citation type="submission" date="2022-12" db="EMBL/GenBank/DDBJ databases">
        <title>Microbacterium terricola strain KV-448 chromosome, complete genome.</title>
        <authorList>
            <person name="Oshima T."/>
            <person name="Moriya T."/>
            <person name="Bessho Y."/>
        </authorList>
    </citation>
    <scope>NUCLEOTIDE SEQUENCE [LARGE SCALE GENOMIC DNA]</scope>
    <source>
        <strain evidence="2 3">KV-448</strain>
    </source>
</reference>
<keyword evidence="3" id="KW-1185">Reference proteome</keyword>
<dbReference type="NCBIfam" id="NF038403">
    <property type="entry name" value="perm_prefix_1"/>
    <property type="match status" value="1"/>
</dbReference>
<dbReference type="EMBL" id="AP027141">
    <property type="protein sequence ID" value="BDV31671.1"/>
    <property type="molecule type" value="Genomic_DNA"/>
</dbReference>
<feature type="transmembrane region" description="Helical" evidence="1">
    <location>
        <begin position="231"/>
        <end position="250"/>
    </location>
</feature>
<dbReference type="Proteomes" id="UP001317779">
    <property type="component" value="Chromosome"/>
</dbReference>
<keyword evidence="1" id="KW-0472">Membrane</keyword>
<dbReference type="Pfam" id="PF22564">
    <property type="entry name" value="HAAS"/>
    <property type="match status" value="1"/>
</dbReference>
<accession>A0ABM8E1R9</accession>
<feature type="transmembrane region" description="Helical" evidence="1">
    <location>
        <begin position="77"/>
        <end position="98"/>
    </location>
</feature>
<evidence type="ECO:0008006" key="4">
    <source>
        <dbReference type="Google" id="ProtNLM"/>
    </source>
</evidence>
<feature type="transmembrane region" description="Helical" evidence="1">
    <location>
        <begin position="275"/>
        <end position="297"/>
    </location>
</feature>
<gene>
    <name evidence="2" type="ORF">Microterr_23310</name>
</gene>
<sequence length="303" mass="32839">MRTVPERQRADLGAELRASIDDQIDARLGAGEPAEIAEREVLTGLGDPDKLAAGYTDRPLHLIGPKYYLDWWRLLKLLMWIVPPFAAFGVALGMTLAGDPFGSIVGTTVTVVLQVIVHLGFWVTFVFVLVERYSTRATEDDALVPWTLDQLPQPRQSGAGLGEMLTSVVGLVVGVGAIIWDQVIGFVPGVDISFLDPGLWPWWLGGLFLVMAVQTGLQVVVYLVGRWTMTLAGISAALTLVASVPALWLLSQDRLINPQFWTTVIPDDGAEVGQIVSIVAGFGIAAGAIWAIIDVFLKARRAR</sequence>
<organism evidence="2 3">
    <name type="scientific">Microbacterium terricola</name>
    <dbReference type="NCBI Taxonomy" id="344163"/>
    <lineage>
        <taxon>Bacteria</taxon>
        <taxon>Bacillati</taxon>
        <taxon>Actinomycetota</taxon>
        <taxon>Actinomycetes</taxon>
        <taxon>Micrococcales</taxon>
        <taxon>Microbacteriaceae</taxon>
        <taxon>Microbacterium</taxon>
    </lineage>
</organism>
<evidence type="ECO:0000313" key="3">
    <source>
        <dbReference type="Proteomes" id="UP001317779"/>
    </source>
</evidence>
<feature type="transmembrane region" description="Helical" evidence="1">
    <location>
        <begin position="104"/>
        <end position="130"/>
    </location>
</feature>
<name>A0ABM8E1R9_9MICO</name>
<feature type="transmembrane region" description="Helical" evidence="1">
    <location>
        <begin position="161"/>
        <end position="180"/>
    </location>
</feature>
<evidence type="ECO:0000313" key="2">
    <source>
        <dbReference type="EMBL" id="BDV31671.1"/>
    </source>
</evidence>
<dbReference type="InterPro" id="IPR047928">
    <property type="entry name" value="Perm_prefix_1"/>
</dbReference>
<keyword evidence="1" id="KW-1133">Transmembrane helix</keyword>
<keyword evidence="1" id="KW-0812">Transmembrane</keyword>
<feature type="transmembrane region" description="Helical" evidence="1">
    <location>
        <begin position="200"/>
        <end position="224"/>
    </location>
</feature>
<evidence type="ECO:0000256" key="1">
    <source>
        <dbReference type="SAM" id="Phobius"/>
    </source>
</evidence>
<protein>
    <recommendedName>
        <fullName evidence="4">ABC-2 type transport system permease protein</fullName>
    </recommendedName>
</protein>
<proteinExistence type="predicted"/>